<dbReference type="CDD" id="cd18542">
    <property type="entry name" value="ABC_6TM_YknU_like"/>
    <property type="match status" value="1"/>
</dbReference>
<evidence type="ECO:0000256" key="6">
    <source>
        <dbReference type="ARBA" id="ARBA00023136"/>
    </source>
</evidence>
<dbReference type="InterPro" id="IPR017871">
    <property type="entry name" value="ABC_transporter-like_CS"/>
</dbReference>
<comment type="caution">
    <text evidence="10">The sequence shown here is derived from an EMBL/GenBank/DDBJ whole genome shotgun (WGS) entry which is preliminary data.</text>
</comment>
<keyword evidence="11" id="KW-1185">Reference proteome</keyword>
<gene>
    <name evidence="10" type="ORF">KHM83_13585</name>
</gene>
<keyword evidence="6 7" id="KW-0472">Membrane</keyword>
<dbReference type="InterPro" id="IPR003593">
    <property type="entry name" value="AAA+_ATPase"/>
</dbReference>
<name>A0ABS5PS29_9FIRM</name>
<dbReference type="EMBL" id="JAHBCL010000024">
    <property type="protein sequence ID" value="MBS7527712.1"/>
    <property type="molecule type" value="Genomic_DNA"/>
</dbReference>
<dbReference type="Gene3D" id="1.20.1560.10">
    <property type="entry name" value="ABC transporter type 1, transmembrane domain"/>
    <property type="match status" value="1"/>
</dbReference>
<feature type="transmembrane region" description="Helical" evidence="7">
    <location>
        <begin position="12"/>
        <end position="36"/>
    </location>
</feature>
<evidence type="ECO:0000256" key="4">
    <source>
        <dbReference type="ARBA" id="ARBA00022840"/>
    </source>
</evidence>
<organism evidence="10 11">
    <name type="scientific">Fusibacter paucivorans</name>
    <dbReference type="NCBI Taxonomy" id="76009"/>
    <lineage>
        <taxon>Bacteria</taxon>
        <taxon>Bacillati</taxon>
        <taxon>Bacillota</taxon>
        <taxon>Clostridia</taxon>
        <taxon>Eubacteriales</taxon>
        <taxon>Eubacteriales Family XII. Incertae Sedis</taxon>
        <taxon>Fusibacter</taxon>
    </lineage>
</organism>
<dbReference type="PROSITE" id="PS00211">
    <property type="entry name" value="ABC_TRANSPORTER_1"/>
    <property type="match status" value="1"/>
</dbReference>
<dbReference type="Pfam" id="PF00664">
    <property type="entry name" value="ABC_membrane"/>
    <property type="match status" value="1"/>
</dbReference>
<dbReference type="Proteomes" id="UP000746471">
    <property type="component" value="Unassembled WGS sequence"/>
</dbReference>
<dbReference type="InterPro" id="IPR011527">
    <property type="entry name" value="ABC1_TM_dom"/>
</dbReference>
<dbReference type="RefSeq" id="WP_213237573.1">
    <property type="nucleotide sequence ID" value="NZ_JAHBCL010000024.1"/>
</dbReference>
<dbReference type="InterPro" id="IPR039421">
    <property type="entry name" value="Type_1_exporter"/>
</dbReference>
<dbReference type="SUPFAM" id="SSF52540">
    <property type="entry name" value="P-loop containing nucleoside triphosphate hydrolases"/>
    <property type="match status" value="1"/>
</dbReference>
<evidence type="ECO:0000256" key="3">
    <source>
        <dbReference type="ARBA" id="ARBA00022741"/>
    </source>
</evidence>
<reference evidence="10 11" key="1">
    <citation type="submission" date="2021-05" db="EMBL/GenBank/DDBJ databases">
        <title>Fusibacter ferrireducens sp. nov., an anaerobic, sulfur- and Fe-reducing bacterium isolated from the mangrove sediment.</title>
        <authorList>
            <person name="Qiu D."/>
        </authorList>
    </citation>
    <scope>NUCLEOTIDE SEQUENCE [LARGE SCALE GENOMIC DNA]</scope>
    <source>
        <strain evidence="10 11">DSM 12116</strain>
    </source>
</reference>
<evidence type="ECO:0000313" key="10">
    <source>
        <dbReference type="EMBL" id="MBS7527712.1"/>
    </source>
</evidence>
<feature type="transmembrane region" description="Helical" evidence="7">
    <location>
        <begin position="56"/>
        <end position="76"/>
    </location>
</feature>
<evidence type="ECO:0000313" key="11">
    <source>
        <dbReference type="Proteomes" id="UP000746471"/>
    </source>
</evidence>
<keyword evidence="5 7" id="KW-1133">Transmembrane helix</keyword>
<evidence type="ECO:0000256" key="1">
    <source>
        <dbReference type="ARBA" id="ARBA00004651"/>
    </source>
</evidence>
<dbReference type="SMART" id="SM00382">
    <property type="entry name" value="AAA"/>
    <property type="match status" value="1"/>
</dbReference>
<feature type="transmembrane region" description="Helical" evidence="7">
    <location>
        <begin position="168"/>
        <end position="186"/>
    </location>
</feature>
<dbReference type="InterPro" id="IPR027417">
    <property type="entry name" value="P-loop_NTPase"/>
</dbReference>
<feature type="transmembrane region" description="Helical" evidence="7">
    <location>
        <begin position="145"/>
        <end position="162"/>
    </location>
</feature>
<dbReference type="InterPro" id="IPR003439">
    <property type="entry name" value="ABC_transporter-like_ATP-bd"/>
</dbReference>
<comment type="subcellular location">
    <subcellularLocation>
        <location evidence="1">Cell membrane</location>
        <topology evidence="1">Multi-pass membrane protein</topology>
    </subcellularLocation>
</comment>
<keyword evidence="4 10" id="KW-0067">ATP-binding</keyword>
<evidence type="ECO:0000256" key="2">
    <source>
        <dbReference type="ARBA" id="ARBA00022692"/>
    </source>
</evidence>
<dbReference type="PANTHER" id="PTHR43394:SF1">
    <property type="entry name" value="ATP-BINDING CASSETTE SUB-FAMILY B MEMBER 10, MITOCHONDRIAL"/>
    <property type="match status" value="1"/>
</dbReference>
<dbReference type="PANTHER" id="PTHR43394">
    <property type="entry name" value="ATP-DEPENDENT PERMEASE MDL1, MITOCHONDRIAL"/>
    <property type="match status" value="1"/>
</dbReference>
<dbReference type="InterPro" id="IPR036640">
    <property type="entry name" value="ABC1_TM_sf"/>
</dbReference>
<keyword evidence="2 7" id="KW-0812">Transmembrane</keyword>
<evidence type="ECO:0000256" key="5">
    <source>
        <dbReference type="ARBA" id="ARBA00022989"/>
    </source>
</evidence>
<dbReference type="PROSITE" id="PS50929">
    <property type="entry name" value="ABC_TM1F"/>
    <property type="match status" value="1"/>
</dbReference>
<dbReference type="SUPFAM" id="SSF90123">
    <property type="entry name" value="ABC transporter transmembrane region"/>
    <property type="match status" value="1"/>
</dbReference>
<evidence type="ECO:0000259" key="9">
    <source>
        <dbReference type="PROSITE" id="PS50929"/>
    </source>
</evidence>
<evidence type="ECO:0000256" key="7">
    <source>
        <dbReference type="SAM" id="Phobius"/>
    </source>
</evidence>
<feature type="domain" description="ABC transporter" evidence="8">
    <location>
        <begin position="341"/>
        <end position="575"/>
    </location>
</feature>
<dbReference type="PROSITE" id="PS50893">
    <property type="entry name" value="ABC_TRANSPORTER_2"/>
    <property type="match status" value="1"/>
</dbReference>
<evidence type="ECO:0000259" key="8">
    <source>
        <dbReference type="PROSITE" id="PS50893"/>
    </source>
</evidence>
<dbReference type="Pfam" id="PF00005">
    <property type="entry name" value="ABC_tran"/>
    <property type="match status" value="1"/>
</dbReference>
<keyword evidence="3" id="KW-0547">Nucleotide-binding</keyword>
<dbReference type="GO" id="GO:0005524">
    <property type="term" value="F:ATP binding"/>
    <property type="evidence" value="ECO:0007669"/>
    <property type="project" value="UniProtKB-KW"/>
</dbReference>
<accession>A0ABS5PS29</accession>
<sequence>MKNIIKFMDGYKFMFITAILAIVIATLMQLATPIIIKYAVDTVIGHEDPGNLAFFQQWFGATITGVVLAFIITNLIRGIFLFIKGYFSNVAAEAIAKRMRDALYEHIQYMPFSYHTGRETGDLIQRCTSDVETVRRFLGVQVADLGRIVFMVVLSVAVMFSLSAKLTLYAVVLVPVLFLFSYIFFIKVQQNFTKSDEAEGRLTTVLQENLSGVRVVRAFGRERYEIDKFETVNSEYRDTTFKLIELLGVFWSSSEIMALIQSGIVLIVGSQMVMRDEVTLGTLIAFITYESMLLLPVKQSGRLLSELGKMTVAAKRIDEVLSQPVETEETDALKPAIKGGIRFENVSFAYENGKDVLKGLNFEVKAGQTLGILGATGSGKSTLVQLLQKLYDYSGEIYIDETPLSRIDRHWIRKHIGLIIQEPYLYAKNVKENIGITDPSYSFDAIRHAAERAAIHESIEGFKDGYETIIGEKGVSLSGGQKQRIAISRTIIDETKPILVFDDSLSAVDTETDQKIREALAARESEATTIMISHRLTTLAKADVIIVLDEGEILQMGTHETLIAEEGMYKHIWERQRAIA</sequence>
<feature type="transmembrane region" description="Helical" evidence="7">
    <location>
        <begin position="246"/>
        <end position="268"/>
    </location>
</feature>
<feature type="domain" description="ABC transmembrane type-1" evidence="9">
    <location>
        <begin position="16"/>
        <end position="309"/>
    </location>
</feature>
<protein>
    <submittedName>
        <fullName evidence="10">ABC transporter ATP-binding protein</fullName>
    </submittedName>
</protein>
<proteinExistence type="predicted"/>
<dbReference type="Gene3D" id="3.40.50.300">
    <property type="entry name" value="P-loop containing nucleotide triphosphate hydrolases"/>
    <property type="match status" value="1"/>
</dbReference>